<accession>A0ABX0L7U8</accession>
<dbReference type="InterPro" id="IPR044862">
    <property type="entry name" value="Pro_4_hyd_alph_FE2OG_OXY"/>
</dbReference>
<feature type="domain" description="Fe2OG dioxygenase" evidence="3">
    <location>
        <begin position="89"/>
        <end position="192"/>
    </location>
</feature>
<dbReference type="Proteomes" id="UP001515641">
    <property type="component" value="Unassembled WGS sequence"/>
</dbReference>
<dbReference type="InterPro" id="IPR005123">
    <property type="entry name" value="Oxoglu/Fe-dep_dioxygenase_dom"/>
</dbReference>
<sequence length="374" mass="41282">MLENVLFFEQPYRHFLCFDTFDETVVAQAGAVLSGPLPWEERVGDFFVTYRLDLRRLYMLRPDAPAFVRDDFLEALREQMQILFEVPLSADDIQVLGHRMVPGQRIGVHNDNPGLGYEGYRVVVQFTRDHSPEDGGLLNIHAGDEPEAVYQSIRPYPNMAFGFEMSAHSYHSVSPLTRRPRDALIFNFWHQGNTPAVERSVRQTLAPLFPDAALSASDPGERGLHRDGEVSATPNWPAPRAAQALLAEWGMGGAAQAGGLLLAAARSCAPEPVRSPEVSAAMARLGFAPDAPLPVSEAIHAAAQANVGLSTDPDTLRAALVLAVWVASAPSRMFTHEHWRRCAAQVRPWAHRLPMRAMHLAETLFPEWPQAGTG</sequence>
<comment type="similarity">
    <text evidence="1">Belongs to the iron/ascorbate-dependent oxidoreductase family.</text>
</comment>
<evidence type="ECO:0000259" key="3">
    <source>
        <dbReference type="PROSITE" id="PS51471"/>
    </source>
</evidence>
<evidence type="ECO:0000256" key="1">
    <source>
        <dbReference type="RuleBase" id="RU003682"/>
    </source>
</evidence>
<protein>
    <submittedName>
        <fullName evidence="4">2OG-Fe(II) oxygenase</fullName>
    </submittedName>
</protein>
<dbReference type="EMBL" id="JAAOMA010000011">
    <property type="protein sequence ID" value="NHR05549.1"/>
    <property type="molecule type" value="Genomic_DNA"/>
</dbReference>
<dbReference type="Pfam" id="PF13640">
    <property type="entry name" value="2OG-FeII_Oxy_3"/>
    <property type="match status" value="1"/>
</dbReference>
<keyword evidence="1" id="KW-0408">Iron</keyword>
<dbReference type="RefSeq" id="WP_166451833.1">
    <property type="nucleotide sequence ID" value="NZ_JAAOMA010000011.1"/>
</dbReference>
<evidence type="ECO:0000313" key="5">
    <source>
        <dbReference type="Proteomes" id="UP001515641"/>
    </source>
</evidence>
<keyword evidence="1" id="KW-0479">Metal-binding</keyword>
<keyword evidence="1" id="KW-0560">Oxidoreductase</keyword>
<keyword evidence="5" id="KW-1185">Reference proteome</keyword>
<feature type="region of interest" description="Disordered" evidence="2">
    <location>
        <begin position="216"/>
        <end position="236"/>
    </location>
</feature>
<comment type="caution">
    <text evidence="4">The sequence shown here is derived from an EMBL/GenBank/DDBJ whole genome shotgun (WGS) entry which is preliminary data.</text>
</comment>
<evidence type="ECO:0000313" key="4">
    <source>
        <dbReference type="EMBL" id="NHR05549.1"/>
    </source>
</evidence>
<evidence type="ECO:0000256" key="2">
    <source>
        <dbReference type="SAM" id="MobiDB-lite"/>
    </source>
</evidence>
<proteinExistence type="inferred from homology"/>
<organism evidence="4 5">
    <name type="scientific">Chromobacterium fluminis</name>
    <dbReference type="NCBI Taxonomy" id="3044269"/>
    <lineage>
        <taxon>Bacteria</taxon>
        <taxon>Pseudomonadati</taxon>
        <taxon>Pseudomonadota</taxon>
        <taxon>Betaproteobacteria</taxon>
        <taxon>Neisseriales</taxon>
        <taxon>Chromobacteriaceae</taxon>
        <taxon>Chromobacterium</taxon>
    </lineage>
</organism>
<gene>
    <name evidence="4" type="ORF">HA052_10065</name>
</gene>
<dbReference type="PROSITE" id="PS51471">
    <property type="entry name" value="FE2OG_OXY"/>
    <property type="match status" value="1"/>
</dbReference>
<feature type="compositionally biased region" description="Basic and acidic residues" evidence="2">
    <location>
        <begin position="219"/>
        <end position="229"/>
    </location>
</feature>
<name>A0ABX0L7U8_9NEIS</name>
<dbReference type="Gene3D" id="2.60.120.620">
    <property type="entry name" value="q2cbj1_9rhob like domain"/>
    <property type="match status" value="1"/>
</dbReference>
<reference evidence="4 5" key="1">
    <citation type="submission" date="2020-03" db="EMBL/GenBank/DDBJ databases">
        <title>Draft genome sequence of environmentally isolated cultures.</title>
        <authorList>
            <person name="Wilson H.S."/>
            <person name="De Leon M.E."/>
        </authorList>
    </citation>
    <scope>NUCLEOTIDE SEQUENCE [LARGE SCALE GENOMIC DNA]</scope>
    <source>
        <strain evidence="4 5">HSC-31F16</strain>
    </source>
</reference>